<feature type="transmembrane region" description="Helical" evidence="1">
    <location>
        <begin position="74"/>
        <end position="92"/>
    </location>
</feature>
<keyword evidence="3" id="KW-1185">Reference proteome</keyword>
<keyword evidence="1" id="KW-0472">Membrane</keyword>
<keyword evidence="1" id="KW-0812">Transmembrane</keyword>
<keyword evidence="1" id="KW-1133">Transmembrane helix</keyword>
<organism evidence="2 3">
    <name type="scientific">Pseudoalteromonas obscura</name>
    <dbReference type="NCBI Taxonomy" id="3048491"/>
    <lineage>
        <taxon>Bacteria</taxon>
        <taxon>Pseudomonadati</taxon>
        <taxon>Pseudomonadota</taxon>
        <taxon>Gammaproteobacteria</taxon>
        <taxon>Alteromonadales</taxon>
        <taxon>Pseudoalteromonadaceae</taxon>
        <taxon>Pseudoalteromonas</taxon>
    </lineage>
</organism>
<feature type="transmembrane region" description="Helical" evidence="1">
    <location>
        <begin position="47"/>
        <end position="67"/>
    </location>
</feature>
<dbReference type="Pfam" id="PF13781">
    <property type="entry name" value="DoxX_3"/>
    <property type="match status" value="1"/>
</dbReference>
<evidence type="ECO:0000256" key="1">
    <source>
        <dbReference type="SAM" id="Phobius"/>
    </source>
</evidence>
<feature type="transmembrane region" description="Helical" evidence="1">
    <location>
        <begin position="7"/>
        <end position="27"/>
    </location>
</feature>
<dbReference type="InterPro" id="IPR025695">
    <property type="entry name" value="DoxX-like"/>
</dbReference>
<reference evidence="2 3" key="1">
    <citation type="submission" date="2023-05" db="EMBL/GenBank/DDBJ databases">
        <title>Pseudoalteromonas ardens sp. nov., Pseudoalteromonas obscura sp. nov., and Pseudoalteromonas umbrosa sp. nov., isolated from the coral Montipora capitata.</title>
        <authorList>
            <person name="Thomas E.M."/>
            <person name="Smith E.M."/>
            <person name="Papke E."/>
            <person name="Shlafstein M.D."/>
            <person name="Oline D.K."/>
            <person name="Videau P."/>
            <person name="Saw J.H."/>
            <person name="Strangman W.K."/>
            <person name="Ushijima B."/>
        </authorList>
    </citation>
    <scope>NUCLEOTIDE SEQUENCE [LARGE SCALE GENOMIC DNA]</scope>
    <source>
        <strain evidence="2 3">P94</strain>
    </source>
</reference>
<sequence length="122" mass="13611">MSSIQIARYVISFAWLYHGIFPKLVHVAPIEQLIMSSAGFPDDISTLITKIAGVGEVMFGVLFFMFYKYKAMNILNIIALTLLLIAVAVMQPQLLIEAFNPVTTNIPLIAFSYLLLKDSQRG</sequence>
<gene>
    <name evidence="2" type="ORF">QNM18_02705</name>
</gene>
<dbReference type="Proteomes" id="UP001231915">
    <property type="component" value="Unassembled WGS sequence"/>
</dbReference>
<evidence type="ECO:0000313" key="2">
    <source>
        <dbReference type="EMBL" id="MDK2593977.1"/>
    </source>
</evidence>
<evidence type="ECO:0000313" key="3">
    <source>
        <dbReference type="Proteomes" id="UP001231915"/>
    </source>
</evidence>
<accession>A0ABT7EFC5</accession>
<dbReference type="RefSeq" id="WP_284136246.1">
    <property type="nucleotide sequence ID" value="NZ_JASJUT010000001.1"/>
</dbReference>
<name>A0ABT7EFC5_9GAMM</name>
<comment type="caution">
    <text evidence="2">The sequence shown here is derived from an EMBL/GenBank/DDBJ whole genome shotgun (WGS) entry which is preliminary data.</text>
</comment>
<proteinExistence type="predicted"/>
<protein>
    <submittedName>
        <fullName evidence="2">DoxX-like family protein</fullName>
    </submittedName>
</protein>
<dbReference type="EMBL" id="JASJUT010000001">
    <property type="protein sequence ID" value="MDK2593977.1"/>
    <property type="molecule type" value="Genomic_DNA"/>
</dbReference>
<feature type="transmembrane region" description="Helical" evidence="1">
    <location>
        <begin position="98"/>
        <end position="116"/>
    </location>
</feature>